<gene>
    <name evidence="1" type="ORF">SAMN05660649_02513</name>
</gene>
<dbReference type="EMBL" id="FOOX01000008">
    <property type="protein sequence ID" value="SFG72355.1"/>
    <property type="molecule type" value="Genomic_DNA"/>
</dbReference>
<dbReference type="RefSeq" id="WP_092471709.1">
    <property type="nucleotide sequence ID" value="NZ_FOOX01000008.1"/>
</dbReference>
<dbReference type="STRING" id="341036.SAMN05660649_02513"/>
<evidence type="ECO:0000313" key="2">
    <source>
        <dbReference type="Proteomes" id="UP000199337"/>
    </source>
</evidence>
<protein>
    <submittedName>
        <fullName evidence="1">Uncharacterized protein</fullName>
    </submittedName>
</protein>
<reference evidence="2" key="1">
    <citation type="submission" date="2016-10" db="EMBL/GenBank/DDBJ databases">
        <authorList>
            <person name="Varghese N."/>
            <person name="Submissions S."/>
        </authorList>
    </citation>
    <scope>NUCLEOTIDE SEQUENCE [LARGE SCALE GENOMIC DNA]</scope>
    <source>
        <strain evidence="2">DSM 17038</strain>
    </source>
</reference>
<sequence>MSELCNSVKASNCYQEIIEHAIKYAAEKTTQGNMEETVDKLRQLNPLTHSYFRYAVAKKTWELLCKADPLLVNGYILGEHEERKVSHSESLYLVILAKRKTAAISSLINDLCQGLLTEYKRVMEERAKDLQIFMLIELIDRQDLLQRSGMLLGIHLPPAKLNTDTSIIGM</sequence>
<accession>A0A1I2U5C3</accession>
<proteinExistence type="predicted"/>
<organism evidence="1 2">
    <name type="scientific">Desulfotruncus arcticus DSM 17038</name>
    <dbReference type="NCBI Taxonomy" id="1121424"/>
    <lineage>
        <taxon>Bacteria</taxon>
        <taxon>Bacillati</taxon>
        <taxon>Bacillota</taxon>
        <taxon>Clostridia</taxon>
        <taxon>Eubacteriales</taxon>
        <taxon>Desulfallaceae</taxon>
        <taxon>Desulfotruncus</taxon>
    </lineage>
</organism>
<name>A0A1I2U5C3_9FIRM</name>
<dbReference type="Proteomes" id="UP000199337">
    <property type="component" value="Unassembled WGS sequence"/>
</dbReference>
<dbReference type="AlphaFoldDB" id="A0A1I2U5C3"/>
<keyword evidence="2" id="KW-1185">Reference proteome</keyword>
<evidence type="ECO:0000313" key="1">
    <source>
        <dbReference type="EMBL" id="SFG72355.1"/>
    </source>
</evidence>